<dbReference type="EMBL" id="CM027684">
    <property type="protein sequence ID" value="KAG0528917.1"/>
    <property type="molecule type" value="Genomic_DNA"/>
</dbReference>
<evidence type="ECO:0000256" key="1">
    <source>
        <dbReference type="SAM" id="MobiDB-lite"/>
    </source>
</evidence>
<dbReference type="Proteomes" id="UP000807115">
    <property type="component" value="Chromosome 5"/>
</dbReference>
<feature type="compositionally biased region" description="Basic and acidic residues" evidence="1">
    <location>
        <begin position="67"/>
        <end position="77"/>
    </location>
</feature>
<reference evidence="2" key="1">
    <citation type="journal article" date="2019" name="BMC Genomics">
        <title>A new reference genome for Sorghum bicolor reveals high levels of sequence similarity between sweet and grain genotypes: implications for the genetics of sugar metabolism.</title>
        <authorList>
            <person name="Cooper E.A."/>
            <person name="Brenton Z.W."/>
            <person name="Flinn B.S."/>
            <person name="Jenkins J."/>
            <person name="Shu S."/>
            <person name="Flowers D."/>
            <person name="Luo F."/>
            <person name="Wang Y."/>
            <person name="Xia P."/>
            <person name="Barry K."/>
            <person name="Daum C."/>
            <person name="Lipzen A."/>
            <person name="Yoshinaga Y."/>
            <person name="Schmutz J."/>
            <person name="Saski C."/>
            <person name="Vermerris W."/>
            <person name="Kresovich S."/>
        </authorList>
    </citation>
    <scope>NUCLEOTIDE SEQUENCE</scope>
</reference>
<gene>
    <name evidence="2" type="ORF">BDA96_05G053500</name>
</gene>
<accession>A0A921QVT2</accession>
<evidence type="ECO:0000313" key="3">
    <source>
        <dbReference type="Proteomes" id="UP000807115"/>
    </source>
</evidence>
<dbReference type="AlphaFoldDB" id="A0A921QVT2"/>
<reference evidence="2" key="2">
    <citation type="submission" date="2020-10" db="EMBL/GenBank/DDBJ databases">
        <authorList>
            <person name="Cooper E.A."/>
            <person name="Brenton Z.W."/>
            <person name="Flinn B.S."/>
            <person name="Jenkins J."/>
            <person name="Shu S."/>
            <person name="Flowers D."/>
            <person name="Luo F."/>
            <person name="Wang Y."/>
            <person name="Xia P."/>
            <person name="Barry K."/>
            <person name="Daum C."/>
            <person name="Lipzen A."/>
            <person name="Yoshinaga Y."/>
            <person name="Schmutz J."/>
            <person name="Saski C."/>
            <person name="Vermerris W."/>
            <person name="Kresovich S."/>
        </authorList>
    </citation>
    <scope>NUCLEOTIDE SEQUENCE</scope>
</reference>
<dbReference type="PANTHER" id="PTHR33165">
    <property type="entry name" value="F-BOX DOMAIN CONTAINING PROTEIN-LIKE-RELATED"/>
    <property type="match status" value="1"/>
</dbReference>
<dbReference type="PANTHER" id="PTHR33165:SF33">
    <property type="entry name" value="DUF295 DOMAIN-CONTAINING PROTEIN"/>
    <property type="match status" value="1"/>
</dbReference>
<evidence type="ECO:0008006" key="4">
    <source>
        <dbReference type="Google" id="ProtNLM"/>
    </source>
</evidence>
<evidence type="ECO:0000313" key="2">
    <source>
        <dbReference type="EMBL" id="KAG0528917.1"/>
    </source>
</evidence>
<feature type="region of interest" description="Disordered" evidence="1">
    <location>
        <begin position="53"/>
        <end position="77"/>
    </location>
</feature>
<organism evidence="2 3">
    <name type="scientific">Sorghum bicolor</name>
    <name type="common">Sorghum</name>
    <name type="synonym">Sorghum vulgare</name>
    <dbReference type="NCBI Taxonomy" id="4558"/>
    <lineage>
        <taxon>Eukaryota</taxon>
        <taxon>Viridiplantae</taxon>
        <taxon>Streptophyta</taxon>
        <taxon>Embryophyta</taxon>
        <taxon>Tracheophyta</taxon>
        <taxon>Spermatophyta</taxon>
        <taxon>Magnoliopsida</taxon>
        <taxon>Liliopsida</taxon>
        <taxon>Poales</taxon>
        <taxon>Poaceae</taxon>
        <taxon>PACMAD clade</taxon>
        <taxon>Panicoideae</taxon>
        <taxon>Andropogonodae</taxon>
        <taxon>Andropogoneae</taxon>
        <taxon>Sorghinae</taxon>
        <taxon>Sorghum</taxon>
    </lineage>
</organism>
<sequence length="77" mass="8846">MLSQIGEKLLAIDATEYIRLRAVCKPWRSFTANRPTREPCFFTRNWVRLHEDEDGACRPGSTPSPPLRERVHSSTCS</sequence>
<protein>
    <recommendedName>
        <fullName evidence="4">F-box domain-containing protein</fullName>
    </recommendedName>
</protein>
<proteinExistence type="predicted"/>
<name>A0A921QVT2_SORBI</name>
<comment type="caution">
    <text evidence="2">The sequence shown here is derived from an EMBL/GenBank/DDBJ whole genome shotgun (WGS) entry which is preliminary data.</text>
</comment>